<organism evidence="1">
    <name type="scientific">Xenorhabdus bovienii str. oregonense</name>
    <dbReference type="NCBI Taxonomy" id="1398202"/>
    <lineage>
        <taxon>Bacteria</taxon>
        <taxon>Pseudomonadati</taxon>
        <taxon>Pseudomonadota</taxon>
        <taxon>Gammaproteobacteria</taxon>
        <taxon>Enterobacterales</taxon>
        <taxon>Morganellaceae</taxon>
        <taxon>Xenorhabdus</taxon>
    </lineage>
</organism>
<accession>A0A077PC42</accession>
<comment type="caution">
    <text evidence="1">The sequence shown here is derived from an EMBL/GenBank/DDBJ whole genome shotgun (WGS) entry which is preliminary data.</text>
</comment>
<proteinExistence type="predicted"/>
<dbReference type="EMBL" id="CBSX010000176">
    <property type="protein sequence ID" value="CDH07221.1"/>
    <property type="molecule type" value="Genomic_DNA"/>
</dbReference>
<dbReference type="Proteomes" id="UP000028483">
    <property type="component" value="Unassembled WGS sequence"/>
</dbReference>
<evidence type="ECO:0000313" key="1">
    <source>
        <dbReference type="EMBL" id="CDH07221.1"/>
    </source>
</evidence>
<dbReference type="AlphaFoldDB" id="A0A077PC42"/>
<name>A0A077PC42_XENBV</name>
<sequence>MKKLTALIGSGLTHSKSSLIFLGIGGVMVDISYRDSLKLSNHHIQALKN</sequence>
<protein>
    <submittedName>
        <fullName evidence="1">Uncharacterized protein</fullName>
    </submittedName>
</protein>
<dbReference type="HOGENOM" id="CLU_3142316_0_0_6"/>
<reference evidence="1" key="1">
    <citation type="submission" date="2013-07" db="EMBL/GenBank/DDBJ databases">
        <title>Sub-species coevolution in mutualistic symbiosis.</title>
        <authorList>
            <person name="Murfin K."/>
            <person name="Klassen J."/>
            <person name="Lee M."/>
            <person name="Forst S."/>
            <person name="Stock P."/>
            <person name="Goodrich-Blair H."/>
        </authorList>
    </citation>
    <scope>NUCLEOTIDE SEQUENCE [LARGE SCALE GENOMIC DNA]</scope>
    <source>
        <strain evidence="1">Oregonense</strain>
    </source>
</reference>
<gene>
    <name evidence="1" type="ORF">XBO1_2570038</name>
</gene>